<feature type="region of interest" description="Disordered" evidence="1">
    <location>
        <begin position="20"/>
        <end position="67"/>
    </location>
</feature>
<gene>
    <name evidence="2" type="ORF">EVAR_80379_1</name>
</gene>
<evidence type="ECO:0000313" key="2">
    <source>
        <dbReference type="EMBL" id="GBP38098.1"/>
    </source>
</evidence>
<sequence length="114" mass="12867">MTSSQEFHIKQSLKLKCNFLRGRRPPPRAPRGAASHENFFPRKRDNLRSSRHVHRDRPREKPGRHIAAPASGVVRGRAGARAGAVVRKIAIYSSLISFFFLPTTLRNLSTCHAE</sequence>
<name>A0A4C1VG23_EUMVA</name>
<dbReference type="AlphaFoldDB" id="A0A4C1VG23"/>
<dbReference type="Proteomes" id="UP000299102">
    <property type="component" value="Unassembled WGS sequence"/>
</dbReference>
<reference evidence="2 3" key="1">
    <citation type="journal article" date="2019" name="Commun. Biol.">
        <title>The bagworm genome reveals a unique fibroin gene that provides high tensile strength.</title>
        <authorList>
            <person name="Kono N."/>
            <person name="Nakamura H."/>
            <person name="Ohtoshi R."/>
            <person name="Tomita M."/>
            <person name="Numata K."/>
            <person name="Arakawa K."/>
        </authorList>
    </citation>
    <scope>NUCLEOTIDE SEQUENCE [LARGE SCALE GENOMIC DNA]</scope>
</reference>
<keyword evidence="3" id="KW-1185">Reference proteome</keyword>
<accession>A0A4C1VG23</accession>
<protein>
    <submittedName>
        <fullName evidence="2">Uncharacterized protein</fullName>
    </submittedName>
</protein>
<organism evidence="2 3">
    <name type="scientific">Eumeta variegata</name>
    <name type="common">Bagworm moth</name>
    <name type="synonym">Eumeta japonica</name>
    <dbReference type="NCBI Taxonomy" id="151549"/>
    <lineage>
        <taxon>Eukaryota</taxon>
        <taxon>Metazoa</taxon>
        <taxon>Ecdysozoa</taxon>
        <taxon>Arthropoda</taxon>
        <taxon>Hexapoda</taxon>
        <taxon>Insecta</taxon>
        <taxon>Pterygota</taxon>
        <taxon>Neoptera</taxon>
        <taxon>Endopterygota</taxon>
        <taxon>Lepidoptera</taxon>
        <taxon>Glossata</taxon>
        <taxon>Ditrysia</taxon>
        <taxon>Tineoidea</taxon>
        <taxon>Psychidae</taxon>
        <taxon>Oiketicinae</taxon>
        <taxon>Eumeta</taxon>
    </lineage>
</organism>
<feature type="compositionally biased region" description="Basic and acidic residues" evidence="1">
    <location>
        <begin position="39"/>
        <end position="48"/>
    </location>
</feature>
<comment type="caution">
    <text evidence="2">The sequence shown here is derived from an EMBL/GenBank/DDBJ whole genome shotgun (WGS) entry which is preliminary data.</text>
</comment>
<evidence type="ECO:0000256" key="1">
    <source>
        <dbReference type="SAM" id="MobiDB-lite"/>
    </source>
</evidence>
<proteinExistence type="predicted"/>
<evidence type="ECO:0000313" key="3">
    <source>
        <dbReference type="Proteomes" id="UP000299102"/>
    </source>
</evidence>
<dbReference type="EMBL" id="BGZK01000344">
    <property type="protein sequence ID" value="GBP38098.1"/>
    <property type="molecule type" value="Genomic_DNA"/>
</dbReference>